<protein>
    <submittedName>
        <fullName evidence="1">Uncharacterized protein</fullName>
    </submittedName>
</protein>
<reference evidence="1" key="1">
    <citation type="journal article" date="2009" name="PLoS Genet.">
        <title>Sequencing, mapping, and analysis of 27,455 maize full-length cDNAs.</title>
        <authorList>
            <person name="Soderlund C."/>
            <person name="Descour A."/>
            <person name="Kudrna D."/>
            <person name="Bomhoff M."/>
            <person name="Boyd L."/>
            <person name="Currie J."/>
            <person name="Angelova A."/>
            <person name="Collura K."/>
            <person name="Wissotski M."/>
            <person name="Ashley E."/>
            <person name="Morrow D."/>
            <person name="Fernandes J."/>
            <person name="Walbot V."/>
            <person name="Yu Y."/>
        </authorList>
    </citation>
    <scope>NUCLEOTIDE SEQUENCE</scope>
    <source>
        <strain evidence="1">B73</strain>
    </source>
</reference>
<evidence type="ECO:0000313" key="1">
    <source>
        <dbReference type="EMBL" id="ACR34792.1"/>
    </source>
</evidence>
<reference evidence="1" key="2">
    <citation type="submission" date="2012-06" db="EMBL/GenBank/DDBJ databases">
        <authorList>
            <person name="Yu Y."/>
            <person name="Currie J."/>
            <person name="Lomeli R."/>
            <person name="Angelova A."/>
            <person name="Collura K."/>
            <person name="Wissotski M."/>
            <person name="Campos D."/>
            <person name="Kudrna D."/>
            <person name="Golser W."/>
            <person name="Ashely E."/>
            <person name="Descour A."/>
            <person name="Fernandes J."/>
            <person name="Soderlund C."/>
            <person name="Walbot V."/>
        </authorList>
    </citation>
    <scope>NUCLEOTIDE SEQUENCE</scope>
    <source>
        <strain evidence="1">B73</strain>
    </source>
</reference>
<proteinExistence type="evidence at transcript level"/>
<dbReference type="EMBL" id="BT084439">
    <property type="protein sequence ID" value="ACR34792.1"/>
    <property type="molecule type" value="mRNA"/>
</dbReference>
<dbReference type="AlphaFoldDB" id="C4J0U2"/>
<accession>C4J0U2</accession>
<organism evidence="1">
    <name type="scientific">Zea mays</name>
    <name type="common">Maize</name>
    <dbReference type="NCBI Taxonomy" id="4577"/>
    <lineage>
        <taxon>Eukaryota</taxon>
        <taxon>Viridiplantae</taxon>
        <taxon>Streptophyta</taxon>
        <taxon>Embryophyta</taxon>
        <taxon>Tracheophyta</taxon>
        <taxon>Spermatophyta</taxon>
        <taxon>Magnoliopsida</taxon>
        <taxon>Liliopsida</taxon>
        <taxon>Poales</taxon>
        <taxon>Poaceae</taxon>
        <taxon>PACMAD clade</taxon>
        <taxon>Panicoideae</taxon>
        <taxon>Andropogonodae</taxon>
        <taxon>Andropogoneae</taxon>
        <taxon>Tripsacinae</taxon>
        <taxon>Zea</taxon>
    </lineage>
</organism>
<sequence>MITDISTRHLQLTQHYQHLRLAKHHAAWIQGTHYVGVRFSSMPRCLALSRMLSVLLPLALQ</sequence>
<name>C4J0U2_MAIZE</name>